<dbReference type="PROSITE" id="PS50931">
    <property type="entry name" value="HTH_LYSR"/>
    <property type="match status" value="1"/>
</dbReference>
<dbReference type="InterPro" id="IPR000847">
    <property type="entry name" value="LysR_HTH_N"/>
</dbReference>
<evidence type="ECO:0000313" key="6">
    <source>
        <dbReference type="EMBL" id="MDN0075215.1"/>
    </source>
</evidence>
<gene>
    <name evidence="6" type="ORF">QU481_09970</name>
</gene>
<reference evidence="6" key="1">
    <citation type="submission" date="2023-06" db="EMBL/GenBank/DDBJ databases">
        <authorList>
            <person name="Zhang S."/>
        </authorList>
    </citation>
    <scope>NUCLEOTIDE SEQUENCE</scope>
    <source>
        <strain evidence="6">SG2303</strain>
    </source>
</reference>
<proteinExistence type="inferred from homology"/>
<dbReference type="EMBL" id="JAUEDK010000014">
    <property type="protein sequence ID" value="MDN0075215.1"/>
    <property type="molecule type" value="Genomic_DNA"/>
</dbReference>
<sequence>MKLQQLQVFVTVAKEKSLRAAARQLDLTQPAVTRSVQELESELGVVLMTRSAQGIELTEYGTALKTRAHQILEDVRRAREELDQIKGEMRGKVTVSATSTISLTLLPEALELFQQQAPDAELAFLEVKFPLAVQHLRDGSIDFVVSHVLPDMLGDDLTSMPLFSTDFVVMARAGHPLSGARQLADLAEAQWLSTVPAGGFQHSVMEAMFEHAGLPLPRRIIQCSSFAIALGLTARTDTLVPFSRLLAESIAGFGLQQIPLEQPLPALEMSVIMRKDALLTPVARRFVECLQEVVERRRASKCDVTA</sequence>
<keyword evidence="4" id="KW-0804">Transcription</keyword>
<dbReference type="Proteomes" id="UP001168540">
    <property type="component" value="Unassembled WGS sequence"/>
</dbReference>
<evidence type="ECO:0000256" key="1">
    <source>
        <dbReference type="ARBA" id="ARBA00009437"/>
    </source>
</evidence>
<dbReference type="Pfam" id="PF03466">
    <property type="entry name" value="LysR_substrate"/>
    <property type="match status" value="1"/>
</dbReference>
<evidence type="ECO:0000256" key="2">
    <source>
        <dbReference type="ARBA" id="ARBA00023015"/>
    </source>
</evidence>
<evidence type="ECO:0000256" key="4">
    <source>
        <dbReference type="ARBA" id="ARBA00023163"/>
    </source>
</evidence>
<keyword evidence="2" id="KW-0805">Transcription regulation</keyword>
<comment type="similarity">
    <text evidence="1">Belongs to the LysR transcriptional regulatory family.</text>
</comment>
<evidence type="ECO:0000259" key="5">
    <source>
        <dbReference type="PROSITE" id="PS50931"/>
    </source>
</evidence>
<dbReference type="SUPFAM" id="SSF53850">
    <property type="entry name" value="Periplasmic binding protein-like II"/>
    <property type="match status" value="1"/>
</dbReference>
<dbReference type="PANTHER" id="PTHR30419">
    <property type="entry name" value="HTH-TYPE TRANSCRIPTIONAL REGULATOR YBHD"/>
    <property type="match status" value="1"/>
</dbReference>
<organism evidence="6 7">
    <name type="scientific">Crenobacter oryzisoli</name>
    <dbReference type="NCBI Taxonomy" id="3056844"/>
    <lineage>
        <taxon>Bacteria</taxon>
        <taxon>Pseudomonadati</taxon>
        <taxon>Pseudomonadota</taxon>
        <taxon>Betaproteobacteria</taxon>
        <taxon>Neisseriales</taxon>
        <taxon>Neisseriaceae</taxon>
        <taxon>Crenobacter</taxon>
    </lineage>
</organism>
<protein>
    <submittedName>
        <fullName evidence="6">LysR substrate-binding domain-containing protein</fullName>
    </submittedName>
</protein>
<dbReference type="InterPro" id="IPR036390">
    <property type="entry name" value="WH_DNA-bd_sf"/>
</dbReference>
<dbReference type="Gene3D" id="3.40.190.10">
    <property type="entry name" value="Periplasmic binding protein-like II"/>
    <property type="match status" value="2"/>
</dbReference>
<dbReference type="InterPro" id="IPR050950">
    <property type="entry name" value="HTH-type_LysR_regulators"/>
</dbReference>
<feature type="domain" description="HTH lysR-type" evidence="5">
    <location>
        <begin position="1"/>
        <end position="58"/>
    </location>
</feature>
<dbReference type="RefSeq" id="WP_289829815.1">
    <property type="nucleotide sequence ID" value="NZ_JAUEDK010000014.1"/>
</dbReference>
<keyword evidence="3" id="KW-0238">DNA-binding</keyword>
<evidence type="ECO:0000256" key="3">
    <source>
        <dbReference type="ARBA" id="ARBA00023125"/>
    </source>
</evidence>
<name>A0ABT7XNA6_9NEIS</name>
<accession>A0ABT7XNA6</accession>
<dbReference type="PRINTS" id="PR00039">
    <property type="entry name" value="HTHLYSR"/>
</dbReference>
<dbReference type="SUPFAM" id="SSF46785">
    <property type="entry name" value="Winged helix' DNA-binding domain"/>
    <property type="match status" value="1"/>
</dbReference>
<dbReference type="PANTHER" id="PTHR30419:SF30">
    <property type="entry name" value="LYSR FAMILY TRANSCRIPTIONAL REGULATOR"/>
    <property type="match status" value="1"/>
</dbReference>
<dbReference type="InterPro" id="IPR005119">
    <property type="entry name" value="LysR_subst-bd"/>
</dbReference>
<dbReference type="Gene3D" id="1.10.10.10">
    <property type="entry name" value="Winged helix-like DNA-binding domain superfamily/Winged helix DNA-binding domain"/>
    <property type="match status" value="1"/>
</dbReference>
<dbReference type="InterPro" id="IPR036388">
    <property type="entry name" value="WH-like_DNA-bd_sf"/>
</dbReference>
<evidence type="ECO:0000313" key="7">
    <source>
        <dbReference type="Proteomes" id="UP001168540"/>
    </source>
</evidence>
<dbReference type="Pfam" id="PF00126">
    <property type="entry name" value="HTH_1"/>
    <property type="match status" value="1"/>
</dbReference>
<keyword evidence="7" id="KW-1185">Reference proteome</keyword>
<comment type="caution">
    <text evidence="6">The sequence shown here is derived from an EMBL/GenBank/DDBJ whole genome shotgun (WGS) entry which is preliminary data.</text>
</comment>